<gene>
    <name evidence="2" type="ORF">Pfra01_000398800</name>
</gene>
<evidence type="ECO:0000256" key="1">
    <source>
        <dbReference type="SAM" id="Phobius"/>
    </source>
</evidence>
<protein>
    <submittedName>
        <fullName evidence="2">Unnamed protein product</fullName>
    </submittedName>
</protein>
<dbReference type="AlphaFoldDB" id="A0A9W6U1I6"/>
<dbReference type="OrthoDB" id="115954at2759"/>
<name>A0A9W6U1I6_9STRA</name>
<sequence length="145" mass="16082">MFGRRGYFGSTCCDTDLRVVVSRQELGRLKKRFVHLIPSEETSRDLRLPLKVVLQMPELRAQPFVPMVAKIILDQQSAAGTSAQSSVDGESGGELVTFTAFITLLAVFSIKQPLEVKRQGLYRLPVAIYEALLIGLVVLVTMCLK</sequence>
<reference evidence="2" key="1">
    <citation type="submission" date="2023-04" db="EMBL/GenBank/DDBJ databases">
        <title>Phytophthora fragariaefolia NBRC 109709.</title>
        <authorList>
            <person name="Ichikawa N."/>
            <person name="Sato H."/>
            <person name="Tonouchi N."/>
        </authorList>
    </citation>
    <scope>NUCLEOTIDE SEQUENCE</scope>
    <source>
        <strain evidence="2">NBRC 109709</strain>
    </source>
</reference>
<feature type="transmembrane region" description="Helical" evidence="1">
    <location>
        <begin position="126"/>
        <end position="144"/>
    </location>
</feature>
<comment type="caution">
    <text evidence="2">The sequence shown here is derived from an EMBL/GenBank/DDBJ whole genome shotgun (WGS) entry which is preliminary data.</text>
</comment>
<organism evidence="2 3">
    <name type="scientific">Phytophthora fragariaefolia</name>
    <dbReference type="NCBI Taxonomy" id="1490495"/>
    <lineage>
        <taxon>Eukaryota</taxon>
        <taxon>Sar</taxon>
        <taxon>Stramenopiles</taxon>
        <taxon>Oomycota</taxon>
        <taxon>Peronosporomycetes</taxon>
        <taxon>Peronosporales</taxon>
        <taxon>Peronosporaceae</taxon>
        <taxon>Phytophthora</taxon>
    </lineage>
</organism>
<keyword evidence="1" id="KW-0472">Membrane</keyword>
<dbReference type="Gene3D" id="1.10.238.10">
    <property type="entry name" value="EF-hand"/>
    <property type="match status" value="1"/>
</dbReference>
<keyword evidence="1" id="KW-0812">Transmembrane</keyword>
<proteinExistence type="predicted"/>
<dbReference type="EMBL" id="BSXT01000313">
    <property type="protein sequence ID" value="GMF24145.1"/>
    <property type="molecule type" value="Genomic_DNA"/>
</dbReference>
<keyword evidence="1" id="KW-1133">Transmembrane helix</keyword>
<dbReference type="Proteomes" id="UP001165121">
    <property type="component" value="Unassembled WGS sequence"/>
</dbReference>
<evidence type="ECO:0000313" key="3">
    <source>
        <dbReference type="Proteomes" id="UP001165121"/>
    </source>
</evidence>
<keyword evidence="3" id="KW-1185">Reference proteome</keyword>
<accession>A0A9W6U1I6</accession>
<evidence type="ECO:0000313" key="2">
    <source>
        <dbReference type="EMBL" id="GMF24145.1"/>
    </source>
</evidence>